<feature type="region of interest" description="Disordered" evidence="1">
    <location>
        <begin position="187"/>
        <end position="214"/>
    </location>
</feature>
<keyword evidence="3" id="KW-1185">Reference proteome</keyword>
<reference evidence="2" key="1">
    <citation type="submission" date="2016-01" db="EMBL/GenBank/DDBJ databases">
        <authorList>
            <person name="Peeters C."/>
        </authorList>
    </citation>
    <scope>NUCLEOTIDE SEQUENCE</scope>
    <source>
        <strain evidence="2">LMG 29321</strain>
    </source>
</reference>
<evidence type="ECO:0000313" key="2">
    <source>
        <dbReference type="EMBL" id="SAL05989.1"/>
    </source>
</evidence>
<proteinExistence type="predicted"/>
<dbReference type="Proteomes" id="UP000071859">
    <property type="component" value="Unassembled WGS sequence"/>
</dbReference>
<sequence length="214" mass="24391">MTRAIPEHWVERLFDRMQSIWGARFADFWRNSPEPDAVKAVWREGLADLTDNALRRGVAALIHEKAPPTLPRFRELCHVDPMYVAPSVPVLTHEHRITPVGIDNKAKIDAILAKHRLPKREPGPGTDGIKWAFKILREANERDVPLNKLANAQDAIRNWCASHGCSRDDFDENGDWIRDPIARHADDVELPPLVDSPHIYREREPGDDDEEIAA</sequence>
<accession>A0A158EGH7</accession>
<dbReference type="EMBL" id="FCOX02000097">
    <property type="protein sequence ID" value="SAL05989.1"/>
    <property type="molecule type" value="Genomic_DNA"/>
</dbReference>
<dbReference type="RefSeq" id="WP_062611921.1">
    <property type="nucleotide sequence ID" value="NZ_FCOX02000097.1"/>
</dbReference>
<name>A0A158EGH7_9BURK</name>
<dbReference type="OrthoDB" id="8946427at2"/>
<comment type="caution">
    <text evidence="2">The sequence shown here is derived from an EMBL/GenBank/DDBJ whole genome shotgun (WGS) entry which is preliminary data.</text>
</comment>
<dbReference type="AlphaFoldDB" id="A0A158EGH7"/>
<evidence type="ECO:0000256" key="1">
    <source>
        <dbReference type="SAM" id="MobiDB-lite"/>
    </source>
</evidence>
<protein>
    <submittedName>
        <fullName evidence="2">Uncharacterized protein</fullName>
    </submittedName>
</protein>
<gene>
    <name evidence="2" type="ORF">AWB78_07813</name>
</gene>
<organism evidence="2 3">
    <name type="scientific">Caballeronia calidae</name>
    <dbReference type="NCBI Taxonomy" id="1777139"/>
    <lineage>
        <taxon>Bacteria</taxon>
        <taxon>Pseudomonadati</taxon>
        <taxon>Pseudomonadota</taxon>
        <taxon>Betaproteobacteria</taxon>
        <taxon>Burkholderiales</taxon>
        <taxon>Burkholderiaceae</taxon>
        <taxon>Caballeronia</taxon>
    </lineage>
</organism>
<evidence type="ECO:0000313" key="3">
    <source>
        <dbReference type="Proteomes" id="UP000071859"/>
    </source>
</evidence>
<feature type="compositionally biased region" description="Acidic residues" evidence="1">
    <location>
        <begin position="205"/>
        <end position="214"/>
    </location>
</feature>